<keyword evidence="2" id="KW-0464">Manganese</keyword>
<feature type="binding site" evidence="2">
    <location>
        <position position="164"/>
    </location>
    <ligand>
        <name>Mn(2+)</name>
        <dbReference type="ChEBI" id="CHEBI:29035"/>
        <label>2</label>
    </ligand>
</feature>
<dbReference type="RefSeq" id="WP_129220003.1">
    <property type="nucleotide sequence ID" value="NZ_QYBC01000012.1"/>
</dbReference>
<proteinExistence type="predicted"/>
<dbReference type="PANTHER" id="PTHR11014:SF63">
    <property type="entry name" value="METALLOPEPTIDASE, PUTATIVE (AFU_ORTHOLOGUE AFUA_6G09600)-RELATED"/>
    <property type="match status" value="1"/>
</dbReference>
<evidence type="ECO:0000259" key="3">
    <source>
        <dbReference type="Pfam" id="PF07687"/>
    </source>
</evidence>
<accession>A0A4Q2REL4</accession>
<keyword evidence="1 4" id="KW-0378">Hydrolase</keyword>
<comment type="caution">
    <text evidence="4">The sequence shown here is derived from an EMBL/GenBank/DDBJ whole genome shotgun (WGS) entry which is preliminary data.</text>
</comment>
<dbReference type="InterPro" id="IPR011650">
    <property type="entry name" value="Peptidase_M20_dimer"/>
</dbReference>
<reference evidence="4 5" key="2">
    <citation type="submission" date="2019-02" db="EMBL/GenBank/DDBJ databases">
        <title>'Lichenibacterium ramalinii' gen. nov. sp. nov., 'Lichenibacterium minor' gen. nov. sp. nov.</title>
        <authorList>
            <person name="Pankratov T."/>
        </authorList>
    </citation>
    <scope>NUCLEOTIDE SEQUENCE [LARGE SCALE GENOMIC DNA]</scope>
    <source>
        <strain evidence="4 5">RmlP001</strain>
    </source>
</reference>
<dbReference type="GO" id="GO:0019877">
    <property type="term" value="P:diaminopimelate biosynthetic process"/>
    <property type="evidence" value="ECO:0007669"/>
    <property type="project" value="UniProtKB-ARBA"/>
</dbReference>
<evidence type="ECO:0000313" key="5">
    <source>
        <dbReference type="Proteomes" id="UP000289411"/>
    </source>
</evidence>
<organism evidence="4 5">
    <name type="scientific">Lichenibacterium ramalinae</name>
    <dbReference type="NCBI Taxonomy" id="2316527"/>
    <lineage>
        <taxon>Bacteria</taxon>
        <taxon>Pseudomonadati</taxon>
        <taxon>Pseudomonadota</taxon>
        <taxon>Alphaproteobacteria</taxon>
        <taxon>Hyphomicrobiales</taxon>
        <taxon>Lichenihabitantaceae</taxon>
        <taxon>Lichenibacterium</taxon>
    </lineage>
</organism>
<dbReference type="GO" id="GO:0050118">
    <property type="term" value="F:N-acetyldiaminopimelate deacetylase activity"/>
    <property type="evidence" value="ECO:0007669"/>
    <property type="project" value="UniProtKB-ARBA"/>
</dbReference>
<name>A0A4Q2REL4_9HYPH</name>
<evidence type="ECO:0000256" key="1">
    <source>
        <dbReference type="ARBA" id="ARBA00022801"/>
    </source>
</evidence>
<keyword evidence="2" id="KW-0479">Metal-binding</keyword>
<protein>
    <submittedName>
        <fullName evidence="4">Amidohydrolase</fullName>
    </submittedName>
</protein>
<dbReference type="CDD" id="cd05666">
    <property type="entry name" value="M20_Acy1-like"/>
    <property type="match status" value="1"/>
</dbReference>
<dbReference type="Proteomes" id="UP000289411">
    <property type="component" value="Unassembled WGS sequence"/>
</dbReference>
<evidence type="ECO:0000313" key="4">
    <source>
        <dbReference type="EMBL" id="RYB03886.1"/>
    </source>
</evidence>
<dbReference type="FunFam" id="3.30.70.360:FF:000001">
    <property type="entry name" value="N-acetyldiaminopimelate deacetylase"/>
    <property type="match status" value="1"/>
</dbReference>
<dbReference type="Pfam" id="PF01546">
    <property type="entry name" value="Peptidase_M20"/>
    <property type="match status" value="1"/>
</dbReference>
<dbReference type="Gene3D" id="3.40.630.10">
    <property type="entry name" value="Zn peptidases"/>
    <property type="match status" value="1"/>
</dbReference>
<dbReference type="PIRSF" id="PIRSF005962">
    <property type="entry name" value="Pept_M20D_amidohydro"/>
    <property type="match status" value="1"/>
</dbReference>
<keyword evidence="5" id="KW-1185">Reference proteome</keyword>
<dbReference type="InterPro" id="IPR017439">
    <property type="entry name" value="Amidohydrolase"/>
</dbReference>
<evidence type="ECO:0000256" key="2">
    <source>
        <dbReference type="PIRSR" id="PIRSR005962-1"/>
    </source>
</evidence>
<feature type="binding site" evidence="2">
    <location>
        <position position="103"/>
    </location>
    <ligand>
        <name>Mn(2+)</name>
        <dbReference type="ChEBI" id="CHEBI:29035"/>
        <label>2</label>
    </ligand>
</feature>
<dbReference type="Pfam" id="PF07687">
    <property type="entry name" value="M20_dimer"/>
    <property type="match status" value="1"/>
</dbReference>
<dbReference type="SUPFAM" id="SSF55031">
    <property type="entry name" value="Bacterial exopeptidase dimerisation domain"/>
    <property type="match status" value="1"/>
</dbReference>
<dbReference type="Gene3D" id="3.30.70.360">
    <property type="match status" value="1"/>
</dbReference>
<sequence>MSDTSRIEALAGEVAGWRREIHRNPGTGFDVGPTAALVAEKLRGFGFDEVVEGVGRSGVVGVLRGRRDGSRAVGLRADMDALPIHEQTNLGHASRVPGKMHACGHDGHTAMLLGAARYLAETRDFAGTAVFVFQPAEEISQGANAMIADGLFARFPVDAIYGLHSLPGLPVGHFATRPGAVMASVDRFEIRVEARGAHAAMPHQGVDAVYVASQIVVALQSIVSRNLDPLEPAVVTVGAIQAGDAFNVLPDSARLLGTARCLSPAARDTIEARLAAVAEGVARLNGAEARVTYDRISAATVNHAAEAAIAAQVAGSVAGEGNSEAAMPPLMIGEDFASFLHERPGAFAFIGNGDTAGLHHPGYDFDDRAIPAGIRYWVGLVEAA</sequence>
<feature type="domain" description="Peptidase M20 dimerisation" evidence="3">
    <location>
        <begin position="187"/>
        <end position="279"/>
    </location>
</feature>
<dbReference type="NCBIfam" id="TIGR01891">
    <property type="entry name" value="amidohydrolases"/>
    <property type="match status" value="1"/>
</dbReference>
<dbReference type="EMBL" id="QYBC01000012">
    <property type="protein sequence ID" value="RYB03886.1"/>
    <property type="molecule type" value="Genomic_DNA"/>
</dbReference>
<dbReference type="InterPro" id="IPR036264">
    <property type="entry name" value="Bact_exopeptidase_dim_dom"/>
</dbReference>
<dbReference type="InterPro" id="IPR002933">
    <property type="entry name" value="Peptidase_M20"/>
</dbReference>
<dbReference type="OrthoDB" id="9777385at2"/>
<gene>
    <name evidence="4" type="ORF">D3272_14900</name>
</gene>
<feature type="binding site" evidence="2">
    <location>
        <position position="105"/>
    </location>
    <ligand>
        <name>Mn(2+)</name>
        <dbReference type="ChEBI" id="CHEBI:29035"/>
        <label>2</label>
    </ligand>
</feature>
<dbReference type="SUPFAM" id="SSF53187">
    <property type="entry name" value="Zn-dependent exopeptidases"/>
    <property type="match status" value="1"/>
</dbReference>
<feature type="binding site" evidence="2">
    <location>
        <position position="138"/>
    </location>
    <ligand>
        <name>Mn(2+)</name>
        <dbReference type="ChEBI" id="CHEBI:29035"/>
        <label>2</label>
    </ligand>
</feature>
<feature type="binding site" evidence="2">
    <location>
        <position position="359"/>
    </location>
    <ligand>
        <name>Mn(2+)</name>
        <dbReference type="ChEBI" id="CHEBI:29035"/>
        <label>2</label>
    </ligand>
</feature>
<reference evidence="4 5" key="1">
    <citation type="submission" date="2018-09" db="EMBL/GenBank/DDBJ databases">
        <authorList>
            <person name="Grouzdev D.S."/>
            <person name="Krutkina M.S."/>
        </authorList>
    </citation>
    <scope>NUCLEOTIDE SEQUENCE [LARGE SCALE GENOMIC DNA]</scope>
    <source>
        <strain evidence="4 5">RmlP001</strain>
    </source>
</reference>
<comment type="cofactor">
    <cofactor evidence="2">
        <name>Mn(2+)</name>
        <dbReference type="ChEBI" id="CHEBI:29035"/>
    </cofactor>
    <text evidence="2">The Mn(2+) ion enhances activity.</text>
</comment>
<dbReference type="AlphaFoldDB" id="A0A4Q2REL4"/>
<dbReference type="GO" id="GO:0046872">
    <property type="term" value="F:metal ion binding"/>
    <property type="evidence" value="ECO:0007669"/>
    <property type="project" value="UniProtKB-KW"/>
</dbReference>
<dbReference type="PANTHER" id="PTHR11014">
    <property type="entry name" value="PEPTIDASE M20 FAMILY MEMBER"/>
    <property type="match status" value="1"/>
</dbReference>